<evidence type="ECO:0000313" key="4">
    <source>
        <dbReference type="Proteomes" id="UP001454036"/>
    </source>
</evidence>
<evidence type="ECO:0000256" key="1">
    <source>
        <dbReference type="SAM" id="Phobius"/>
    </source>
</evidence>
<keyword evidence="1" id="KW-0812">Transmembrane</keyword>
<dbReference type="Pfam" id="PF04195">
    <property type="entry name" value="Transposase_28"/>
    <property type="match status" value="1"/>
</dbReference>
<dbReference type="AlphaFoldDB" id="A0AAV3P7J2"/>
<protein>
    <recommendedName>
        <fullName evidence="2">Transposase (putative) gypsy type domain-containing protein</fullName>
    </recommendedName>
</protein>
<name>A0AAV3P7J2_LITER</name>
<keyword evidence="1" id="KW-1133">Transmembrane helix</keyword>
<comment type="caution">
    <text evidence="3">The sequence shown here is derived from an EMBL/GenBank/DDBJ whole genome shotgun (WGS) entry which is preliminary data.</text>
</comment>
<feature type="transmembrane region" description="Helical" evidence="1">
    <location>
        <begin position="261"/>
        <end position="283"/>
    </location>
</feature>
<proteinExistence type="predicted"/>
<feature type="domain" description="Transposase (putative) gypsy type" evidence="2">
    <location>
        <begin position="100"/>
        <end position="161"/>
    </location>
</feature>
<organism evidence="3 4">
    <name type="scientific">Lithospermum erythrorhizon</name>
    <name type="common">Purple gromwell</name>
    <name type="synonym">Lithospermum officinale var. erythrorhizon</name>
    <dbReference type="NCBI Taxonomy" id="34254"/>
    <lineage>
        <taxon>Eukaryota</taxon>
        <taxon>Viridiplantae</taxon>
        <taxon>Streptophyta</taxon>
        <taxon>Embryophyta</taxon>
        <taxon>Tracheophyta</taxon>
        <taxon>Spermatophyta</taxon>
        <taxon>Magnoliopsida</taxon>
        <taxon>eudicotyledons</taxon>
        <taxon>Gunneridae</taxon>
        <taxon>Pentapetalae</taxon>
        <taxon>asterids</taxon>
        <taxon>lamiids</taxon>
        <taxon>Boraginales</taxon>
        <taxon>Boraginaceae</taxon>
        <taxon>Boraginoideae</taxon>
        <taxon>Lithospermeae</taxon>
        <taxon>Lithospermum</taxon>
    </lineage>
</organism>
<dbReference type="EMBL" id="BAABME010001006">
    <property type="protein sequence ID" value="GAA0146936.1"/>
    <property type="molecule type" value="Genomic_DNA"/>
</dbReference>
<evidence type="ECO:0000259" key="2">
    <source>
        <dbReference type="Pfam" id="PF04195"/>
    </source>
</evidence>
<gene>
    <name evidence="3" type="ORF">LIER_06763</name>
</gene>
<evidence type="ECO:0000313" key="3">
    <source>
        <dbReference type="EMBL" id="GAA0146936.1"/>
    </source>
</evidence>
<keyword evidence="4" id="KW-1185">Reference proteome</keyword>
<dbReference type="Proteomes" id="UP001454036">
    <property type="component" value="Unassembled WGS sequence"/>
</dbReference>
<keyword evidence="1" id="KW-0472">Membrane</keyword>
<dbReference type="InterPro" id="IPR007321">
    <property type="entry name" value="Transposase_28"/>
</dbReference>
<reference evidence="3 4" key="1">
    <citation type="submission" date="2024-01" db="EMBL/GenBank/DDBJ databases">
        <title>The complete chloroplast genome sequence of Lithospermum erythrorhizon: insights into the phylogenetic relationship among Boraginaceae species and the maternal lineages of purple gromwells.</title>
        <authorList>
            <person name="Okada T."/>
            <person name="Watanabe K."/>
        </authorList>
    </citation>
    <scope>NUCLEOTIDE SEQUENCE [LARGE SCALE GENOMIC DNA]</scope>
</reference>
<sequence>MSLERQEGHVAVEAVQLSKKRKRTITKKPLGKLMPPLHAVTATSAVASGHLRHICEHYRIETGVKTRIPLAHETIDAPLVNPAANKGDPIEKGYTPICWEFLNYGLRLPASSFVNSVLTAIDCTPSQLGPFSWATLTTFQVGCLSMGVVPSLNLFLRIFNVAHTGVLLHFHTRSQARYMLYHGKPGKASPSLWHKYRFLAKDAFSDEVHSSFSIVHTMLVYEESPELDEGLKKLEEGFLKPSCWTSSATRMSLSKLGYRRALATSLILTQVYLLIFRVCNFLVCSSATLLRAKDGKYVVPNQVSYLEVISGN</sequence>
<accession>A0AAV3P7J2</accession>